<dbReference type="EMBL" id="BJXJ01000039">
    <property type="protein sequence ID" value="GEM77069.1"/>
    <property type="molecule type" value="Genomic_DNA"/>
</dbReference>
<reference evidence="2 3" key="1">
    <citation type="submission" date="2019-07" db="EMBL/GenBank/DDBJ databases">
        <title>Whole genome shotgun sequence of Vibrio sagamiensis NBRC 104589.</title>
        <authorList>
            <person name="Hosoyama A."/>
            <person name="Uohara A."/>
            <person name="Ohji S."/>
            <person name="Ichikawa N."/>
        </authorList>
    </citation>
    <scope>NUCLEOTIDE SEQUENCE [LARGE SCALE GENOMIC DNA]</scope>
    <source>
        <strain evidence="2 3">NBRC 104589</strain>
    </source>
</reference>
<organism evidence="2 3">
    <name type="scientific">Vibrio sagamiensis NBRC 104589</name>
    <dbReference type="NCBI Taxonomy" id="1219064"/>
    <lineage>
        <taxon>Bacteria</taxon>
        <taxon>Pseudomonadati</taxon>
        <taxon>Pseudomonadota</taxon>
        <taxon>Gammaproteobacteria</taxon>
        <taxon>Vibrionales</taxon>
        <taxon>Vibrionaceae</taxon>
        <taxon>Vibrio</taxon>
    </lineage>
</organism>
<dbReference type="InterPro" id="IPR014820">
    <property type="entry name" value="PriCT_1"/>
</dbReference>
<dbReference type="AlphaFoldDB" id="A0A511QIC7"/>
<name>A0A511QIC7_9VIBR</name>
<gene>
    <name evidence="2" type="primary">repA</name>
    <name evidence="2" type="ORF">VSA01S_31810</name>
</gene>
<accession>A0A511QIC7</accession>
<feature type="domain" description="Primase C-terminal 1" evidence="1">
    <location>
        <begin position="184"/>
        <end position="254"/>
    </location>
</feature>
<evidence type="ECO:0000313" key="2">
    <source>
        <dbReference type="EMBL" id="GEM77069.1"/>
    </source>
</evidence>
<proteinExistence type="predicted"/>
<protein>
    <submittedName>
        <fullName evidence="2">Replication protein A</fullName>
    </submittedName>
</protein>
<dbReference type="OrthoDB" id="5445431at2"/>
<keyword evidence="3" id="KW-1185">Reference proteome</keyword>
<dbReference type="Gene3D" id="1.10.340.50">
    <property type="match status" value="1"/>
</dbReference>
<sequence length="397" mass="46313">MINQIQKEHSHIGHLAMERFLDTAPYFSRCGDTKVATYIRPRDYAIKKPYMQANRADMISWLVFDLDHSNPNVWDDRNLPTPNFVVRDRNKNTAHLFYAIVPVCISNNARKKPVRFMKLVYKAMAKTMDADPSYTGVIAKTPHHPIWCTTEFHDYIYELSELAAHVDIEPLPSWQKKGKAEIGGSRNCTLFEKLRHYAYSIVEYDREHSHYEAFKLRLEQYAEKCNDFISQGYNCNLSLSEIRATTKSVARWTWEKYIRNECFNRGIMNLDNTLPQAHRQSLSARRTHQERKFNNAKKILIATQQIVANKEKVTYTAIARLSKLCRQTVTKYKSIIERVLSRPEIIPLTEIIQIKKDVNYAVSGNCFLQSIIEPGSEKNLFQVGVKNTVPIRWFKKE</sequence>
<evidence type="ECO:0000313" key="3">
    <source>
        <dbReference type="Proteomes" id="UP000321922"/>
    </source>
</evidence>
<dbReference type="Pfam" id="PF03090">
    <property type="entry name" value="Replicase"/>
    <property type="match status" value="1"/>
</dbReference>
<dbReference type="InterPro" id="IPR004322">
    <property type="entry name" value="Plasmid_replicase_bac"/>
</dbReference>
<dbReference type="Pfam" id="PF08708">
    <property type="entry name" value="PriCT_1"/>
    <property type="match status" value="1"/>
</dbReference>
<dbReference type="Proteomes" id="UP000321922">
    <property type="component" value="Unassembled WGS sequence"/>
</dbReference>
<comment type="caution">
    <text evidence="2">The sequence shown here is derived from an EMBL/GenBank/DDBJ whole genome shotgun (WGS) entry which is preliminary data.</text>
</comment>
<evidence type="ECO:0000259" key="1">
    <source>
        <dbReference type="Pfam" id="PF08708"/>
    </source>
</evidence>